<evidence type="ECO:0000256" key="8">
    <source>
        <dbReference type="ARBA" id="ARBA00022989"/>
    </source>
</evidence>
<evidence type="ECO:0000313" key="11">
    <source>
        <dbReference type="EMBL" id="GGE65481.1"/>
    </source>
</evidence>
<keyword evidence="4 10" id="KW-1003">Cell membrane</keyword>
<reference evidence="11" key="2">
    <citation type="submission" date="2020-09" db="EMBL/GenBank/DDBJ databases">
        <authorList>
            <person name="Sun Q."/>
            <person name="Zhou Y."/>
        </authorList>
    </citation>
    <scope>NUCLEOTIDE SEQUENCE</scope>
    <source>
        <strain evidence="11">CGMCC 1.12698</strain>
    </source>
</reference>
<keyword evidence="11" id="KW-0966">Cell projection</keyword>
<gene>
    <name evidence="11" type="primary">fliL</name>
    <name evidence="11" type="ORF">GCM10007140_14580</name>
</gene>
<dbReference type="NCBIfam" id="NF005826">
    <property type="entry name" value="PRK07718.1"/>
    <property type="match status" value="1"/>
</dbReference>
<keyword evidence="7 10" id="KW-0283">Flagellar rotation</keyword>
<keyword evidence="12" id="KW-1185">Reference proteome</keyword>
<organism evidence="11 12">
    <name type="scientific">Priestia taiwanensis</name>
    <dbReference type="NCBI Taxonomy" id="1347902"/>
    <lineage>
        <taxon>Bacteria</taxon>
        <taxon>Bacillati</taxon>
        <taxon>Bacillota</taxon>
        <taxon>Bacilli</taxon>
        <taxon>Bacillales</taxon>
        <taxon>Bacillaceae</taxon>
        <taxon>Priestia</taxon>
    </lineage>
</organism>
<dbReference type="RefSeq" id="WP_229722168.1">
    <property type="nucleotide sequence ID" value="NZ_BMFK01000001.1"/>
</dbReference>
<evidence type="ECO:0000256" key="10">
    <source>
        <dbReference type="RuleBase" id="RU364125"/>
    </source>
</evidence>
<keyword evidence="6 10" id="KW-0812">Transmembrane</keyword>
<comment type="caution">
    <text evidence="11">The sequence shown here is derived from an EMBL/GenBank/DDBJ whole genome shotgun (WGS) entry which is preliminary data.</text>
</comment>
<reference evidence="11" key="1">
    <citation type="journal article" date="2014" name="Int. J. Syst. Evol. Microbiol.">
        <title>Complete genome sequence of Corynebacterium casei LMG S-19264T (=DSM 44701T), isolated from a smear-ripened cheese.</title>
        <authorList>
            <consortium name="US DOE Joint Genome Institute (JGI-PGF)"/>
            <person name="Walter F."/>
            <person name="Albersmeier A."/>
            <person name="Kalinowski J."/>
            <person name="Ruckert C."/>
        </authorList>
    </citation>
    <scope>NUCLEOTIDE SEQUENCE</scope>
    <source>
        <strain evidence="11">CGMCC 1.12698</strain>
    </source>
</reference>
<evidence type="ECO:0000256" key="5">
    <source>
        <dbReference type="ARBA" id="ARBA00022500"/>
    </source>
</evidence>
<evidence type="ECO:0000256" key="1">
    <source>
        <dbReference type="ARBA" id="ARBA00002254"/>
    </source>
</evidence>
<dbReference type="InterPro" id="IPR005503">
    <property type="entry name" value="FliL"/>
</dbReference>
<evidence type="ECO:0000313" key="12">
    <source>
        <dbReference type="Proteomes" id="UP000605259"/>
    </source>
</evidence>
<keyword evidence="11" id="KW-0282">Flagellum</keyword>
<comment type="subcellular location">
    <subcellularLocation>
        <location evidence="2">Cell membrane</location>
        <topology evidence="2">Single-pass membrane protein</topology>
    </subcellularLocation>
</comment>
<feature type="transmembrane region" description="Helical" evidence="10">
    <location>
        <begin position="7"/>
        <end position="26"/>
    </location>
</feature>
<sequence length="140" mass="15855">MNKTVKIMLGLMVCIVLTAAVTFVVLDKFSKPKGDTEQTIDEVLEVSYDVPEVTTNLLSGEFVKIKFKIQMSSKKAKEEIEKRDFQVNNVIIQELVQMTHDDVREKNSIPTLESVIKNKVNELMKSGSVVRVYTTSIMVQ</sequence>
<dbReference type="EMBL" id="BMFK01000001">
    <property type="protein sequence ID" value="GGE65481.1"/>
    <property type="molecule type" value="Genomic_DNA"/>
</dbReference>
<evidence type="ECO:0000256" key="6">
    <source>
        <dbReference type="ARBA" id="ARBA00022692"/>
    </source>
</evidence>
<keyword evidence="11" id="KW-0969">Cilium</keyword>
<dbReference type="Proteomes" id="UP000605259">
    <property type="component" value="Unassembled WGS sequence"/>
</dbReference>
<dbReference type="GO" id="GO:0006935">
    <property type="term" value="P:chemotaxis"/>
    <property type="evidence" value="ECO:0007669"/>
    <property type="project" value="UniProtKB-KW"/>
</dbReference>
<dbReference type="PANTHER" id="PTHR35091">
    <property type="entry name" value="FLAGELLAR PROTEIN FLIL"/>
    <property type="match status" value="1"/>
</dbReference>
<comment type="function">
    <text evidence="1 10">Controls the rotational direction of flagella during chemotaxis.</text>
</comment>
<protein>
    <recommendedName>
        <fullName evidence="10">Flagellar protein FliL</fullName>
    </recommendedName>
</protein>
<evidence type="ECO:0000256" key="7">
    <source>
        <dbReference type="ARBA" id="ARBA00022779"/>
    </source>
</evidence>
<keyword evidence="9 10" id="KW-0472">Membrane</keyword>
<dbReference type="GO" id="GO:0009425">
    <property type="term" value="C:bacterial-type flagellum basal body"/>
    <property type="evidence" value="ECO:0007669"/>
    <property type="project" value="InterPro"/>
</dbReference>
<keyword evidence="5 10" id="KW-0145">Chemotaxis</keyword>
<dbReference type="AlphaFoldDB" id="A0A917EN65"/>
<evidence type="ECO:0000256" key="9">
    <source>
        <dbReference type="ARBA" id="ARBA00023136"/>
    </source>
</evidence>
<dbReference type="Pfam" id="PF03748">
    <property type="entry name" value="FliL"/>
    <property type="match status" value="1"/>
</dbReference>
<evidence type="ECO:0000256" key="2">
    <source>
        <dbReference type="ARBA" id="ARBA00004162"/>
    </source>
</evidence>
<keyword evidence="8 10" id="KW-1133">Transmembrane helix</keyword>
<comment type="similarity">
    <text evidence="3 10">Belongs to the FliL family.</text>
</comment>
<evidence type="ECO:0000256" key="4">
    <source>
        <dbReference type="ARBA" id="ARBA00022475"/>
    </source>
</evidence>
<evidence type="ECO:0000256" key="3">
    <source>
        <dbReference type="ARBA" id="ARBA00008281"/>
    </source>
</evidence>
<dbReference type="PANTHER" id="PTHR35091:SF2">
    <property type="entry name" value="FLAGELLAR PROTEIN FLIL"/>
    <property type="match status" value="1"/>
</dbReference>
<dbReference type="GO" id="GO:0005886">
    <property type="term" value="C:plasma membrane"/>
    <property type="evidence" value="ECO:0007669"/>
    <property type="project" value="UniProtKB-SubCell"/>
</dbReference>
<name>A0A917EN65_9BACI</name>
<accession>A0A917EN65</accession>
<dbReference type="GO" id="GO:0071978">
    <property type="term" value="P:bacterial-type flagellum-dependent swarming motility"/>
    <property type="evidence" value="ECO:0007669"/>
    <property type="project" value="TreeGrafter"/>
</dbReference>
<proteinExistence type="inferred from homology"/>